<sequence>MLPLESPFQLHCHFTSPQVWKDLDNPKHPLNLAWPEFLDQDETYKVYSPKLLEYPELSRYQFAVTRTNSSGRQQLIACARSIPFFWPELAEVVDSEQDVYRSHKLLQTLPDGGYDTILSRGYGNISPPLTTSQYMDISACQSHDPPNAISAISVTVHPDYRRMGLAEALIETMIQTAKEASLRILVTPLRPTRKADFADVPMTEYILWQREAQAGCRCSISKQPFDPWLRKHVILGAKIVKVAESSMVVRGSVEDWELWTGIPLTQNSRIMSSRKMHYDSDIGEPFTEIYFPGGLAPLRLYAGTQEGVYIEPNVWLCHRTV</sequence>
<dbReference type="EMBL" id="JAJTJA010000012">
    <property type="protein sequence ID" value="KAH8691176.1"/>
    <property type="molecule type" value="Genomic_DNA"/>
</dbReference>
<dbReference type="GO" id="GO:0016747">
    <property type="term" value="F:acyltransferase activity, transferring groups other than amino-acyl groups"/>
    <property type="evidence" value="ECO:0007669"/>
    <property type="project" value="InterPro"/>
</dbReference>
<reference evidence="2" key="1">
    <citation type="submission" date="2021-12" db="EMBL/GenBank/DDBJ databases">
        <title>Convergent genome expansion in fungi linked to evolution of root-endophyte symbiosis.</title>
        <authorList>
            <consortium name="DOE Joint Genome Institute"/>
            <person name="Ke Y.-H."/>
            <person name="Bonito G."/>
            <person name="Liao H.-L."/>
            <person name="Looney B."/>
            <person name="Rojas-Flechas A."/>
            <person name="Nash J."/>
            <person name="Hameed K."/>
            <person name="Schadt C."/>
            <person name="Martin F."/>
            <person name="Crous P.W."/>
            <person name="Miettinen O."/>
            <person name="Magnuson J.K."/>
            <person name="Labbe J."/>
            <person name="Jacobson D."/>
            <person name="Doktycz M.J."/>
            <person name="Veneault-Fourrey C."/>
            <person name="Kuo A."/>
            <person name="Mondo S."/>
            <person name="Calhoun S."/>
            <person name="Riley R."/>
            <person name="Ohm R."/>
            <person name="LaButti K."/>
            <person name="Andreopoulos B."/>
            <person name="Pangilinan J."/>
            <person name="Nolan M."/>
            <person name="Tritt A."/>
            <person name="Clum A."/>
            <person name="Lipzen A."/>
            <person name="Daum C."/>
            <person name="Barry K."/>
            <person name="Grigoriev I.V."/>
            <person name="Vilgalys R."/>
        </authorList>
    </citation>
    <scope>NUCLEOTIDE SEQUENCE</scope>
    <source>
        <strain evidence="2">PMI_201</strain>
    </source>
</reference>
<proteinExistence type="predicted"/>
<organism evidence="2 3">
    <name type="scientific">Talaromyces proteolyticus</name>
    <dbReference type="NCBI Taxonomy" id="1131652"/>
    <lineage>
        <taxon>Eukaryota</taxon>
        <taxon>Fungi</taxon>
        <taxon>Dikarya</taxon>
        <taxon>Ascomycota</taxon>
        <taxon>Pezizomycotina</taxon>
        <taxon>Eurotiomycetes</taxon>
        <taxon>Eurotiomycetidae</taxon>
        <taxon>Eurotiales</taxon>
        <taxon>Trichocomaceae</taxon>
        <taxon>Talaromyces</taxon>
        <taxon>Talaromyces sect. Bacilispori</taxon>
    </lineage>
</organism>
<dbReference type="Proteomes" id="UP001201262">
    <property type="component" value="Unassembled WGS sequence"/>
</dbReference>
<keyword evidence="3" id="KW-1185">Reference proteome</keyword>
<evidence type="ECO:0000259" key="1">
    <source>
        <dbReference type="Pfam" id="PF00583"/>
    </source>
</evidence>
<evidence type="ECO:0000313" key="2">
    <source>
        <dbReference type="EMBL" id="KAH8691176.1"/>
    </source>
</evidence>
<comment type="caution">
    <text evidence="2">The sequence shown here is derived from an EMBL/GenBank/DDBJ whole genome shotgun (WGS) entry which is preliminary data.</text>
</comment>
<dbReference type="Pfam" id="PF00583">
    <property type="entry name" value="Acetyltransf_1"/>
    <property type="match status" value="1"/>
</dbReference>
<dbReference type="GeneID" id="70248928"/>
<dbReference type="CDD" id="cd04301">
    <property type="entry name" value="NAT_SF"/>
    <property type="match status" value="1"/>
</dbReference>
<dbReference type="InterPro" id="IPR016181">
    <property type="entry name" value="Acyl_CoA_acyltransferase"/>
</dbReference>
<dbReference type="InterPro" id="IPR000182">
    <property type="entry name" value="GNAT_dom"/>
</dbReference>
<feature type="domain" description="N-acetyltransferase" evidence="1">
    <location>
        <begin position="146"/>
        <end position="184"/>
    </location>
</feature>
<dbReference type="Gene3D" id="3.40.630.30">
    <property type="match status" value="1"/>
</dbReference>
<dbReference type="SUPFAM" id="SSF55729">
    <property type="entry name" value="Acyl-CoA N-acyltransferases (Nat)"/>
    <property type="match status" value="1"/>
</dbReference>
<protein>
    <recommendedName>
        <fullName evidence="1">N-acetyltransferase domain-containing protein</fullName>
    </recommendedName>
</protein>
<accession>A0AAD4PSF6</accession>
<dbReference type="RefSeq" id="XP_046067268.1">
    <property type="nucleotide sequence ID" value="XM_046218641.1"/>
</dbReference>
<name>A0AAD4PSF6_9EURO</name>
<evidence type="ECO:0000313" key="3">
    <source>
        <dbReference type="Proteomes" id="UP001201262"/>
    </source>
</evidence>
<gene>
    <name evidence="2" type="ORF">BGW36DRAFT_400522</name>
</gene>
<dbReference type="AlphaFoldDB" id="A0AAD4PSF6"/>